<dbReference type="PANTHER" id="PTHR36834">
    <property type="entry name" value="MEMBRANE PROTEIN-RELATED"/>
    <property type="match status" value="1"/>
</dbReference>
<protein>
    <submittedName>
        <fullName evidence="3">VanZ family protein</fullName>
    </submittedName>
</protein>
<dbReference type="InterPro" id="IPR006976">
    <property type="entry name" value="VanZ-like"/>
</dbReference>
<reference evidence="4" key="1">
    <citation type="journal article" date="2019" name="Int. J. Syst. Evol. Microbiol.">
        <title>The Global Catalogue of Microorganisms (GCM) 10K type strain sequencing project: providing services to taxonomists for standard genome sequencing and annotation.</title>
        <authorList>
            <consortium name="The Broad Institute Genomics Platform"/>
            <consortium name="The Broad Institute Genome Sequencing Center for Infectious Disease"/>
            <person name="Wu L."/>
            <person name="Ma J."/>
        </authorList>
    </citation>
    <scope>NUCLEOTIDE SEQUENCE [LARGE SCALE GENOMIC DNA]</scope>
    <source>
        <strain evidence="4">CGMCC 1.15474</strain>
    </source>
</reference>
<dbReference type="RefSeq" id="WP_247346635.1">
    <property type="nucleotide sequence ID" value="NZ_CP095550.1"/>
</dbReference>
<comment type="caution">
    <text evidence="3">The sequence shown here is derived from an EMBL/GenBank/DDBJ whole genome shotgun (WGS) entry which is preliminary data.</text>
</comment>
<evidence type="ECO:0000313" key="4">
    <source>
        <dbReference type="Proteomes" id="UP001597318"/>
    </source>
</evidence>
<dbReference type="Pfam" id="PF04892">
    <property type="entry name" value="VanZ"/>
    <property type="match status" value="1"/>
</dbReference>
<keyword evidence="1" id="KW-0472">Membrane</keyword>
<dbReference type="EMBL" id="JBHUIK010000003">
    <property type="protein sequence ID" value="MFD2215084.1"/>
    <property type="molecule type" value="Genomic_DNA"/>
</dbReference>
<feature type="transmembrane region" description="Helical" evidence="1">
    <location>
        <begin position="109"/>
        <end position="126"/>
    </location>
</feature>
<accession>A0ABW5BZJ7</accession>
<evidence type="ECO:0000313" key="3">
    <source>
        <dbReference type="EMBL" id="MFD2215084.1"/>
    </source>
</evidence>
<feature type="transmembrane region" description="Helical" evidence="1">
    <location>
        <begin position="56"/>
        <end position="74"/>
    </location>
</feature>
<sequence length="134" mass="15010">MITICFAVYIGILFYLLFFSAYRKSVEGAVSYNFIPFQTIGQYFYSFDGLALTDQFIGNMLAFAPFGFLLPIIFVMTFTRVLGYSFLLSLSVELAQFFFRVGAFDVDDLILNVAGGGIGFLGYIVIKKSRLISS</sequence>
<name>A0ABW5BZJ7_9BACI</name>
<keyword evidence="4" id="KW-1185">Reference proteome</keyword>
<dbReference type="PANTHER" id="PTHR36834:SF1">
    <property type="entry name" value="INTEGRAL MEMBRANE PROTEIN"/>
    <property type="match status" value="1"/>
</dbReference>
<dbReference type="Proteomes" id="UP001597318">
    <property type="component" value="Unassembled WGS sequence"/>
</dbReference>
<feature type="transmembrane region" description="Helical" evidence="1">
    <location>
        <begin position="81"/>
        <end position="103"/>
    </location>
</feature>
<feature type="domain" description="VanZ-like" evidence="2">
    <location>
        <begin position="6"/>
        <end position="126"/>
    </location>
</feature>
<evidence type="ECO:0000259" key="2">
    <source>
        <dbReference type="Pfam" id="PF04892"/>
    </source>
</evidence>
<evidence type="ECO:0000256" key="1">
    <source>
        <dbReference type="SAM" id="Phobius"/>
    </source>
</evidence>
<dbReference type="InterPro" id="IPR053150">
    <property type="entry name" value="Teicoplanin_resist-assoc"/>
</dbReference>
<keyword evidence="1" id="KW-0812">Transmembrane</keyword>
<gene>
    <name evidence="3" type="ORF">ACFSKK_15445</name>
</gene>
<organism evidence="3 4">
    <name type="scientific">Metabacillus endolithicus</name>
    <dbReference type="NCBI Taxonomy" id="1535204"/>
    <lineage>
        <taxon>Bacteria</taxon>
        <taxon>Bacillati</taxon>
        <taxon>Bacillota</taxon>
        <taxon>Bacilli</taxon>
        <taxon>Bacillales</taxon>
        <taxon>Bacillaceae</taxon>
        <taxon>Metabacillus</taxon>
    </lineage>
</organism>
<keyword evidence="1" id="KW-1133">Transmembrane helix</keyword>
<proteinExistence type="predicted"/>